<dbReference type="EMBL" id="BQNB010011978">
    <property type="protein sequence ID" value="GJS97616.1"/>
    <property type="molecule type" value="Genomic_DNA"/>
</dbReference>
<evidence type="ECO:0000313" key="2">
    <source>
        <dbReference type="Proteomes" id="UP001151760"/>
    </source>
</evidence>
<proteinExistence type="predicted"/>
<evidence type="ECO:0000313" key="1">
    <source>
        <dbReference type="EMBL" id="GJS97616.1"/>
    </source>
</evidence>
<sequence>MRELLNSLVLQENPDAVTGVVVMESRVKRGTVSTFYENKKFVFDEKFHALDSTNKGEGSPTLGSSSAVIKRTYHRDEKEPYVEKFVVEE</sequence>
<organism evidence="1 2">
    <name type="scientific">Tanacetum coccineum</name>
    <dbReference type="NCBI Taxonomy" id="301880"/>
    <lineage>
        <taxon>Eukaryota</taxon>
        <taxon>Viridiplantae</taxon>
        <taxon>Streptophyta</taxon>
        <taxon>Embryophyta</taxon>
        <taxon>Tracheophyta</taxon>
        <taxon>Spermatophyta</taxon>
        <taxon>Magnoliopsida</taxon>
        <taxon>eudicotyledons</taxon>
        <taxon>Gunneridae</taxon>
        <taxon>Pentapetalae</taxon>
        <taxon>asterids</taxon>
        <taxon>campanulids</taxon>
        <taxon>Asterales</taxon>
        <taxon>Asteraceae</taxon>
        <taxon>Asteroideae</taxon>
        <taxon>Anthemideae</taxon>
        <taxon>Anthemidinae</taxon>
        <taxon>Tanacetum</taxon>
    </lineage>
</organism>
<keyword evidence="2" id="KW-1185">Reference proteome</keyword>
<dbReference type="Proteomes" id="UP001151760">
    <property type="component" value="Unassembled WGS sequence"/>
</dbReference>
<accession>A0ABQ5A7A1</accession>
<protein>
    <submittedName>
        <fullName evidence="1">Uncharacterized protein</fullName>
    </submittedName>
</protein>
<reference evidence="1" key="1">
    <citation type="journal article" date="2022" name="Int. J. Mol. Sci.">
        <title>Draft Genome of Tanacetum Coccineum: Genomic Comparison of Closely Related Tanacetum-Family Plants.</title>
        <authorList>
            <person name="Yamashiro T."/>
            <person name="Shiraishi A."/>
            <person name="Nakayama K."/>
            <person name="Satake H."/>
        </authorList>
    </citation>
    <scope>NUCLEOTIDE SEQUENCE</scope>
</reference>
<comment type="caution">
    <text evidence="1">The sequence shown here is derived from an EMBL/GenBank/DDBJ whole genome shotgun (WGS) entry which is preliminary data.</text>
</comment>
<name>A0ABQ5A7A1_9ASTR</name>
<gene>
    <name evidence="1" type="ORF">Tco_0804584</name>
</gene>
<reference evidence="1" key="2">
    <citation type="submission" date="2022-01" db="EMBL/GenBank/DDBJ databases">
        <authorList>
            <person name="Yamashiro T."/>
            <person name="Shiraishi A."/>
            <person name="Satake H."/>
            <person name="Nakayama K."/>
        </authorList>
    </citation>
    <scope>NUCLEOTIDE SEQUENCE</scope>
</reference>